<organism evidence="1 2">
    <name type="scientific">Bauhinia variegata</name>
    <name type="common">Purple orchid tree</name>
    <name type="synonym">Phanera variegata</name>
    <dbReference type="NCBI Taxonomy" id="167791"/>
    <lineage>
        <taxon>Eukaryota</taxon>
        <taxon>Viridiplantae</taxon>
        <taxon>Streptophyta</taxon>
        <taxon>Embryophyta</taxon>
        <taxon>Tracheophyta</taxon>
        <taxon>Spermatophyta</taxon>
        <taxon>Magnoliopsida</taxon>
        <taxon>eudicotyledons</taxon>
        <taxon>Gunneridae</taxon>
        <taxon>Pentapetalae</taxon>
        <taxon>rosids</taxon>
        <taxon>fabids</taxon>
        <taxon>Fabales</taxon>
        <taxon>Fabaceae</taxon>
        <taxon>Cercidoideae</taxon>
        <taxon>Cercideae</taxon>
        <taxon>Bauhiniinae</taxon>
        <taxon>Bauhinia</taxon>
    </lineage>
</organism>
<keyword evidence="2" id="KW-1185">Reference proteome</keyword>
<evidence type="ECO:0000313" key="1">
    <source>
        <dbReference type="EMBL" id="KAI4356622.1"/>
    </source>
</evidence>
<dbReference type="EMBL" id="CM039426">
    <property type="protein sequence ID" value="KAI4356622.1"/>
    <property type="molecule type" value="Genomic_DNA"/>
</dbReference>
<accession>A0ACB9Q6I7</accession>
<protein>
    <submittedName>
        <fullName evidence="1">Uncharacterized protein</fullName>
    </submittedName>
</protein>
<sequence length="348" mass="39458">MAEEAATSFTSAMTLEQSRVSTIPQRYVFPPSQRPESNLPVAATLPVIDLSLLHDQSLRDQTFREIQIACKEFGFFQVVNHGIDQSVMNDALETASKFFDLPNEEKMRLFSGDVHKPVRYGTSLNHTRDEVYCWRDFIKHYSHPISDWIQMWPANPTCYRKKMGKHSMAIQGLQKQLLRVIFESLGLNPEFLREEIEEGQQTLAVNCYPACPEPGLTLGIPPHSDFGSITILLQNSAGLEIKDHNNSWVPVPYVEGALIVQLGDQMEVLSNGKYKSVVHRATVNAEDKRLSIASLHGFGLETKVGPAPELVNENHPKAYKEFSFREFLDFISRNDFAKGRFLDTLKMN</sequence>
<gene>
    <name evidence="1" type="ORF">L6164_000631</name>
</gene>
<reference evidence="1 2" key="1">
    <citation type="journal article" date="2022" name="DNA Res.">
        <title>Chromosomal-level genome assembly of the orchid tree Bauhinia variegata (Leguminosae; Cercidoideae) supports the allotetraploid origin hypothesis of Bauhinia.</title>
        <authorList>
            <person name="Zhong Y."/>
            <person name="Chen Y."/>
            <person name="Zheng D."/>
            <person name="Pang J."/>
            <person name="Liu Y."/>
            <person name="Luo S."/>
            <person name="Meng S."/>
            <person name="Qian L."/>
            <person name="Wei D."/>
            <person name="Dai S."/>
            <person name="Zhou R."/>
        </authorList>
    </citation>
    <scope>NUCLEOTIDE SEQUENCE [LARGE SCALE GENOMIC DNA]</scope>
    <source>
        <strain evidence="1">BV-YZ2020</strain>
    </source>
</reference>
<dbReference type="Proteomes" id="UP000828941">
    <property type="component" value="Chromosome 1"/>
</dbReference>
<comment type="caution">
    <text evidence="1">The sequence shown here is derived from an EMBL/GenBank/DDBJ whole genome shotgun (WGS) entry which is preliminary data.</text>
</comment>
<name>A0ACB9Q6I7_BAUVA</name>
<evidence type="ECO:0000313" key="2">
    <source>
        <dbReference type="Proteomes" id="UP000828941"/>
    </source>
</evidence>
<proteinExistence type="predicted"/>